<dbReference type="Pfam" id="PF19809">
    <property type="entry name" value="DUF6292"/>
    <property type="match status" value="1"/>
</dbReference>
<evidence type="ECO:0000256" key="1">
    <source>
        <dbReference type="SAM" id="MobiDB-lite"/>
    </source>
</evidence>
<evidence type="ECO:0000313" key="3">
    <source>
        <dbReference type="EMBL" id="WIX82887.1"/>
    </source>
</evidence>
<protein>
    <submittedName>
        <fullName evidence="3">DUF6292 family protein</fullName>
    </submittedName>
</protein>
<reference evidence="3 4" key="1">
    <citation type="submission" date="2023-06" db="EMBL/GenBank/DDBJ databases">
        <authorList>
            <person name="Oyuntsetseg B."/>
            <person name="Kim S.B."/>
        </authorList>
    </citation>
    <scope>NUCLEOTIDE SEQUENCE [LARGE SCALE GENOMIC DNA]</scope>
    <source>
        <strain evidence="3 4">2-15</strain>
    </source>
</reference>
<sequence>MTSASTGRDAGPAARFAAAHDNGLRERDEYRELAARTVTRMAHDRTDKALLLSILGLEPAADTGPRDLEPALAEYTRQVAEQIGVPADAVTYEVTDTATAYLGLTRRTTDLPRRDLMLVWDERHGWYIAIEPRGNDQPPVISHLGIQIAPPPATVARFVADVLHGRRRGQLSPLPPLLDRVTLAAQMAGIPA</sequence>
<dbReference type="AlphaFoldDB" id="A0A9Y2N1E2"/>
<feature type="region of interest" description="Disordered" evidence="1">
    <location>
        <begin position="1"/>
        <end position="20"/>
    </location>
</feature>
<gene>
    <name evidence="3" type="ORF">QRX50_19985</name>
</gene>
<evidence type="ECO:0000313" key="4">
    <source>
        <dbReference type="Proteomes" id="UP001236014"/>
    </source>
</evidence>
<organism evidence="3 4">
    <name type="scientific">Amycolatopsis carbonis</name>
    <dbReference type="NCBI Taxonomy" id="715471"/>
    <lineage>
        <taxon>Bacteria</taxon>
        <taxon>Bacillati</taxon>
        <taxon>Actinomycetota</taxon>
        <taxon>Actinomycetes</taxon>
        <taxon>Pseudonocardiales</taxon>
        <taxon>Pseudonocardiaceae</taxon>
        <taxon>Amycolatopsis</taxon>
    </lineage>
</organism>
<keyword evidence="4" id="KW-1185">Reference proteome</keyword>
<dbReference type="EMBL" id="CP127294">
    <property type="protein sequence ID" value="WIX82887.1"/>
    <property type="molecule type" value="Genomic_DNA"/>
</dbReference>
<dbReference type="Proteomes" id="UP001236014">
    <property type="component" value="Chromosome"/>
</dbReference>
<feature type="compositionally biased region" description="Low complexity" evidence="1">
    <location>
        <begin position="10"/>
        <end position="19"/>
    </location>
</feature>
<evidence type="ECO:0000259" key="2">
    <source>
        <dbReference type="Pfam" id="PF19809"/>
    </source>
</evidence>
<name>A0A9Y2N1E2_9PSEU</name>
<proteinExistence type="predicted"/>
<feature type="domain" description="DUF6292" evidence="2">
    <location>
        <begin position="75"/>
        <end position="161"/>
    </location>
</feature>
<dbReference type="InterPro" id="IPR046259">
    <property type="entry name" value="DUF6292"/>
</dbReference>
<dbReference type="RefSeq" id="WP_285973450.1">
    <property type="nucleotide sequence ID" value="NZ_CP127294.1"/>
</dbReference>
<dbReference type="KEGG" id="acab:QRX50_19985"/>
<accession>A0A9Y2N1E2</accession>